<organism evidence="3">
    <name type="scientific">Paraprevotella clara</name>
    <dbReference type="NCBI Taxonomy" id="454154"/>
    <lineage>
        <taxon>Bacteria</taxon>
        <taxon>Pseudomonadati</taxon>
        <taxon>Bacteroidota</taxon>
        <taxon>Bacteroidia</taxon>
        <taxon>Bacteroidales</taxon>
        <taxon>Prevotellaceae</taxon>
        <taxon>Paraprevotella</taxon>
    </lineage>
</organism>
<dbReference type="PANTHER" id="PTHR30547:SF5">
    <property type="entry name" value="NUCLEASE YHCG-RELATED"/>
    <property type="match status" value="1"/>
</dbReference>
<dbReference type="GO" id="GO:0003676">
    <property type="term" value="F:nucleic acid binding"/>
    <property type="evidence" value="ECO:0007669"/>
    <property type="project" value="InterPro"/>
</dbReference>
<dbReference type="EMBL" id="CACRUT010000006">
    <property type="protein sequence ID" value="VYT80053.1"/>
    <property type="molecule type" value="Genomic_DNA"/>
</dbReference>
<evidence type="ECO:0000313" key="3">
    <source>
        <dbReference type="EMBL" id="VYT80053.1"/>
    </source>
</evidence>
<dbReference type="Pfam" id="PF17761">
    <property type="entry name" value="DUF1016_N"/>
    <property type="match status" value="1"/>
</dbReference>
<dbReference type="InterPro" id="IPR011856">
    <property type="entry name" value="tRNA_endonuc-like_dom_sf"/>
</dbReference>
<proteinExistence type="predicted"/>
<accession>A0A6N2ZMX6</accession>
<feature type="domain" description="YhcG PDDEXK nuclease" evidence="1">
    <location>
        <begin position="184"/>
        <end position="337"/>
    </location>
</feature>
<dbReference type="PANTHER" id="PTHR30547">
    <property type="entry name" value="UNCHARACTERIZED PROTEIN YHCG-RELATED"/>
    <property type="match status" value="1"/>
</dbReference>
<reference evidence="3" key="1">
    <citation type="submission" date="2019-11" db="EMBL/GenBank/DDBJ databases">
        <authorList>
            <person name="Feng L."/>
        </authorList>
    </citation>
    <scope>NUCLEOTIDE SEQUENCE</scope>
    <source>
        <strain evidence="3">PclaraLFYP37</strain>
    </source>
</reference>
<dbReference type="InterPro" id="IPR009362">
    <property type="entry name" value="YhcG_C"/>
</dbReference>
<sequence>MRKKTLRRHMKTDISQPTYDELLDNIGKALRSGREYALKAVNSEMVSTYWNIGRHIVEYEQKGHERAEYGTNLIDRLAHDLTATYGKGFSRSNVIYMRKFYLCFPKRETLSHQLTWSHYFEILKAEDSLAIGFYAQQCEKEQWSVRELKRQMKSSLFQRLALSRDKTKILELSRKGQEVQNPQDLIKDPFVLEFVGLPQQETYLEGELEQRLIQNLEGFLLELGKGFAFVGRQYRINIGSRHFYVDLVFYHRILKCFVLIDLKRGEIEHHDIGQMNLYLNYFKKEESTEGDHEPIGIILGAYKDKVLVEYAMQGMTNQLFVSRYQLYLPNKAQLQKEVLKILSDHETDNELA</sequence>
<dbReference type="AlphaFoldDB" id="A0A6N2ZMX6"/>
<dbReference type="Gene3D" id="3.40.1350.10">
    <property type="match status" value="1"/>
</dbReference>
<name>A0A6N2ZMX6_9BACT</name>
<evidence type="ECO:0000259" key="2">
    <source>
        <dbReference type="Pfam" id="PF17761"/>
    </source>
</evidence>
<dbReference type="InterPro" id="IPR053148">
    <property type="entry name" value="PD-DEXK-like_domain"/>
</dbReference>
<dbReference type="InterPro" id="IPR041527">
    <property type="entry name" value="YhcG_N"/>
</dbReference>
<protein>
    <recommendedName>
        <fullName evidence="4">Endonuclease NucS</fullName>
    </recommendedName>
</protein>
<evidence type="ECO:0000259" key="1">
    <source>
        <dbReference type="Pfam" id="PF06250"/>
    </source>
</evidence>
<dbReference type="Pfam" id="PF06250">
    <property type="entry name" value="YhcG_C"/>
    <property type="match status" value="1"/>
</dbReference>
<gene>
    <name evidence="3" type="ORF">PCLFYP37_01153</name>
</gene>
<evidence type="ECO:0008006" key="4">
    <source>
        <dbReference type="Google" id="ProtNLM"/>
    </source>
</evidence>
<feature type="domain" description="YhcG N-terminal" evidence="2">
    <location>
        <begin position="26"/>
        <end position="159"/>
    </location>
</feature>